<dbReference type="Pfam" id="PF02782">
    <property type="entry name" value="FGGY_C"/>
    <property type="match status" value="1"/>
</dbReference>
<feature type="domain" description="Carbohydrate kinase FGGY C-terminal" evidence="5">
    <location>
        <begin position="268"/>
        <end position="474"/>
    </location>
</feature>
<evidence type="ECO:0000313" key="8">
    <source>
        <dbReference type="Proteomes" id="UP000017700"/>
    </source>
</evidence>
<sequence>MENDCFMGVDVGSASVRAGVFDSSGRRLAFAVRPIQQFHPRANLVEQSSANIWQAVCDSIHEALAESQIEPAGIRAIGFDATCSLVAVGTDGKPVSVAEQGEADHDIVMWMDHRAVAETAAINATGDAALHYVGGEVSIEMELPKILWLKHHFPERYQQVWRFFDLADYLVWRASGADVASVCTLTCKWNYLAHENRFSGTLLQAVDLTDLLEKIPSHILQLGEKAGVLSAEAAQQCGLLPGVVIASGIIDAHAGGLALVGSQPKGSLAIISGTSNCHMLVNPEPVSVPGVWGPYWGAMLPQWWLSEGGQSAAGALVEWTLHQHAEWTALQAQANQRQCSVYEILNEWVALLEQREPLPTRHLHVLADHHGNRSPRANPHARGTVMGLTLEQGPDALARLYLATLQAIAYGTRHIIDSMNQAGHQITRLVMCGGATKNPLWLREYAAITSCDIQLVSEDDAVTLGAALLGAVACGTYPSLPQAAAALVRPGTLIRADRQHQAFHDAKYRIYLQMYQDQQTAEQQMCPLAGTDGAR</sequence>
<feature type="domain" description="Carbohydrate kinase FGGY N-terminal" evidence="4">
    <location>
        <begin position="7"/>
        <end position="255"/>
    </location>
</feature>
<reference evidence="7" key="4">
    <citation type="submission" date="2017-11" db="EMBL/GenBank/DDBJ databases">
        <title>Complete genome sequence of Serratia sp. ATCC 39006.</title>
        <authorList>
            <person name="Hampton H.G."/>
            <person name="Jackson S.A."/>
            <person name="Jauregui R."/>
            <person name="Poulter G.T.M."/>
            <person name="Salmond G.P.C."/>
            <person name="Fineran P.C."/>
        </authorList>
    </citation>
    <scope>NUCLEOTIDE SEQUENCE</scope>
    <source>
        <strain evidence="7">ATCC 39006</strain>
    </source>
</reference>
<dbReference type="STRING" id="104623.Ser39006_00396"/>
<evidence type="ECO:0000313" key="7">
    <source>
        <dbReference type="EMBL" id="AUH03192.1"/>
    </source>
</evidence>
<dbReference type="PANTHER" id="PTHR43435">
    <property type="entry name" value="RIBULOKINASE"/>
    <property type="match status" value="1"/>
</dbReference>
<dbReference type="PANTHER" id="PTHR43435:SF4">
    <property type="entry name" value="FGGY CARBOHYDRATE KINASE DOMAIN-CONTAINING PROTEIN"/>
    <property type="match status" value="1"/>
</dbReference>
<dbReference type="RefSeq" id="WP_021013673.1">
    <property type="nucleotide sequence ID" value="NZ_CP025084.1"/>
</dbReference>
<evidence type="ECO:0000256" key="3">
    <source>
        <dbReference type="ARBA" id="ARBA00022777"/>
    </source>
</evidence>
<dbReference type="Proteomes" id="UP000233778">
    <property type="component" value="Chromosome"/>
</dbReference>
<accession>A0A2I5T2S0</accession>
<dbReference type="GO" id="GO:0005737">
    <property type="term" value="C:cytoplasm"/>
    <property type="evidence" value="ECO:0007669"/>
    <property type="project" value="TreeGrafter"/>
</dbReference>
<keyword evidence="2" id="KW-0808">Transferase</keyword>
<dbReference type="InterPro" id="IPR006003">
    <property type="entry name" value="FGGY_RbtK-like"/>
</dbReference>
<proteinExistence type="inferred from homology"/>
<dbReference type="Gene3D" id="1.20.58.2240">
    <property type="match status" value="1"/>
</dbReference>
<dbReference type="CDD" id="cd07782">
    <property type="entry name" value="ASKHA_NBD_FGGY_D-RBK"/>
    <property type="match status" value="1"/>
</dbReference>
<dbReference type="KEGG" id="sera:Ser39006_003015"/>
<dbReference type="Gene3D" id="3.30.420.40">
    <property type="match status" value="1"/>
</dbReference>
<keyword evidence="8" id="KW-1185">Reference proteome</keyword>
<dbReference type="InterPro" id="IPR018485">
    <property type="entry name" value="FGGY_C"/>
</dbReference>
<dbReference type="GO" id="GO:0019150">
    <property type="term" value="F:D-ribulokinase activity"/>
    <property type="evidence" value="ECO:0007669"/>
    <property type="project" value="TreeGrafter"/>
</dbReference>
<dbReference type="AlphaFoldDB" id="A0A2I5T2S0"/>
<evidence type="ECO:0000256" key="1">
    <source>
        <dbReference type="ARBA" id="ARBA00009156"/>
    </source>
</evidence>
<evidence type="ECO:0000313" key="9">
    <source>
        <dbReference type="Proteomes" id="UP000233778"/>
    </source>
</evidence>
<dbReference type="OrthoDB" id="9805576at2"/>
<reference evidence="6 9" key="3">
    <citation type="submission" date="2017-11" db="EMBL/GenBank/DDBJ databases">
        <title>Complete genome sequence of Serratia sp. ATCC 39006 LacA.</title>
        <authorList>
            <person name="Hampton H.G."/>
            <person name="Jackson S.A."/>
            <person name="Jauregui R."/>
            <person name="Poulter G.T.M."/>
            <person name="Salmond G.P.C."/>
            <person name="Fineran P.C."/>
        </authorList>
    </citation>
    <scope>NUCLEOTIDE SEQUENCE [LARGE SCALE GENOMIC DNA]</scope>
    <source>
        <strain evidence="6 9">ATCC 39006</strain>
    </source>
</reference>
<dbReference type="Proteomes" id="UP000017700">
    <property type="component" value="Chromosome"/>
</dbReference>
<dbReference type="EMBL" id="CP025084">
    <property type="protein sequence ID" value="AUH03192.1"/>
    <property type="molecule type" value="Genomic_DNA"/>
</dbReference>
<gene>
    <name evidence="6" type="ORF">CWC46_03015</name>
    <name evidence="7" type="ORF">Ser39006_003015</name>
</gene>
<evidence type="ECO:0000256" key="2">
    <source>
        <dbReference type="ARBA" id="ARBA00022679"/>
    </source>
</evidence>
<reference evidence="7" key="2">
    <citation type="submission" date="2013-09" db="EMBL/GenBank/DDBJ databases">
        <authorList>
            <person name="Wang G."/>
            <person name="Yang Y."/>
            <person name="Su Y."/>
        </authorList>
    </citation>
    <scope>NUCLEOTIDE SEQUENCE</scope>
    <source>
        <strain evidence="7">ATCC 39006</strain>
    </source>
</reference>
<keyword evidence="3 7" id="KW-0418">Kinase</keyword>
<evidence type="ECO:0000259" key="5">
    <source>
        <dbReference type="Pfam" id="PF02782"/>
    </source>
</evidence>
<dbReference type="PIRSF" id="PIRSF000538">
    <property type="entry name" value="GlpK"/>
    <property type="match status" value="1"/>
</dbReference>
<dbReference type="NCBIfam" id="TIGR01315">
    <property type="entry name" value="5C_CHO_kinase"/>
    <property type="match status" value="1"/>
</dbReference>
<dbReference type="KEGG" id="serq:CWC46_03015"/>
<dbReference type="InterPro" id="IPR043129">
    <property type="entry name" value="ATPase_NBD"/>
</dbReference>
<dbReference type="EMBL" id="CP025085">
    <property type="protein sequence ID" value="AUG98877.1"/>
    <property type="molecule type" value="Genomic_DNA"/>
</dbReference>
<evidence type="ECO:0000259" key="4">
    <source>
        <dbReference type="Pfam" id="PF00370"/>
    </source>
</evidence>
<dbReference type="SUPFAM" id="SSF53067">
    <property type="entry name" value="Actin-like ATPase domain"/>
    <property type="match status" value="2"/>
</dbReference>
<evidence type="ECO:0000313" key="6">
    <source>
        <dbReference type="EMBL" id="AUG98877.1"/>
    </source>
</evidence>
<organism evidence="7 8">
    <name type="scientific">Serratia sp. (strain ATCC 39006)</name>
    <name type="common">Prodigiosinella confusarubida</name>
    <dbReference type="NCBI Taxonomy" id="104623"/>
    <lineage>
        <taxon>Bacteria</taxon>
        <taxon>Pseudomonadati</taxon>
        <taxon>Pseudomonadota</taxon>
        <taxon>Gammaproteobacteria</taxon>
        <taxon>Enterobacterales</taxon>
        <taxon>Pectobacteriaceae</taxon>
        <taxon>Prodigiosinella</taxon>
    </lineage>
</organism>
<dbReference type="InterPro" id="IPR000577">
    <property type="entry name" value="Carb_kinase_FGGY"/>
</dbReference>
<protein>
    <submittedName>
        <fullName evidence="7">Sugar kinase</fullName>
    </submittedName>
</protein>
<reference evidence="7 8" key="1">
    <citation type="journal article" date="2013" name="Genome Announc.">
        <title>Draft genome sequence of Serratia sp. strain ATCC 39006, a model bacterium for analysis of the biosynthesis and regulation of prodigiosin, a carbapenem, and gas vesicles.</title>
        <authorList>
            <person name="Fineran P.C."/>
            <person name="Iglesias Cans M.C."/>
            <person name="Ramsay J.P."/>
            <person name="Wilf N.M."/>
            <person name="Cossyleon D."/>
            <person name="McNeil M.B."/>
            <person name="Williamson N.R."/>
            <person name="Monson R.E."/>
            <person name="Becher S.A."/>
            <person name="Stanton J.A."/>
            <person name="Brugger K."/>
            <person name="Brown S.D."/>
            <person name="Salmond G.P."/>
        </authorList>
    </citation>
    <scope>NUCLEOTIDE SEQUENCE [LARGE SCALE GENOMIC DNA]</scope>
    <source>
        <strain evidence="7">ATCC 39006</strain>
        <strain evidence="8">ATCC 39006 / SC 11482</strain>
    </source>
</reference>
<dbReference type="Pfam" id="PF00370">
    <property type="entry name" value="FGGY_N"/>
    <property type="match status" value="1"/>
</dbReference>
<dbReference type="InterPro" id="IPR018484">
    <property type="entry name" value="FGGY_N"/>
</dbReference>
<dbReference type="GO" id="GO:0019321">
    <property type="term" value="P:pentose metabolic process"/>
    <property type="evidence" value="ECO:0007669"/>
    <property type="project" value="TreeGrafter"/>
</dbReference>
<name>A0A2I5T2S0_SERS3</name>
<comment type="similarity">
    <text evidence="1">Belongs to the FGGY kinase family.</text>
</comment>